<feature type="transmembrane region" description="Helical" evidence="2">
    <location>
        <begin position="12"/>
        <end position="33"/>
    </location>
</feature>
<protein>
    <submittedName>
        <fullName evidence="3">Uncharacterized protein</fullName>
    </submittedName>
</protein>
<reference evidence="3 4" key="1">
    <citation type="submission" date="2015-02" db="EMBL/GenBank/DDBJ databases">
        <title>Draft genome sequences of ten Microbacterium spp. with emphasis on heavy metal contaminated environments.</title>
        <authorList>
            <person name="Corretto E."/>
        </authorList>
    </citation>
    <scope>NUCLEOTIDE SEQUENCE [LARGE SCALE GENOMIC DNA]</scope>
    <source>
        <strain evidence="3 4">DSM 23848</strain>
    </source>
</reference>
<dbReference type="RefSeq" id="WP_045252072.1">
    <property type="nucleotide sequence ID" value="NZ_CP099706.1"/>
</dbReference>
<proteinExistence type="predicted"/>
<keyword evidence="2" id="KW-1133">Transmembrane helix</keyword>
<evidence type="ECO:0000256" key="2">
    <source>
        <dbReference type="SAM" id="Phobius"/>
    </source>
</evidence>
<dbReference type="OrthoDB" id="5079807at2"/>
<dbReference type="EMBL" id="JYIT01000085">
    <property type="protein sequence ID" value="KJL18978.1"/>
    <property type="molecule type" value="Genomic_DNA"/>
</dbReference>
<evidence type="ECO:0000313" key="3">
    <source>
        <dbReference type="EMBL" id="KJL18978.1"/>
    </source>
</evidence>
<name>A0A0F0KDP2_9MICO</name>
<sequence length="97" mass="10661">MDVSPNTVIGWISVAVPVTAALYVVVYAVWTLIRRRPLEQRYPVRGGGIGGAFDSVFAPSSLEAESERDRQTRRTAPSPAPGEPPWNIDGDRIRIDL</sequence>
<dbReference type="Proteomes" id="UP000033448">
    <property type="component" value="Unassembled WGS sequence"/>
</dbReference>
<keyword evidence="2" id="KW-0812">Transmembrane</keyword>
<organism evidence="3 4">
    <name type="scientific">Microbacterium azadirachtae</name>
    <dbReference type="NCBI Taxonomy" id="582680"/>
    <lineage>
        <taxon>Bacteria</taxon>
        <taxon>Bacillati</taxon>
        <taxon>Actinomycetota</taxon>
        <taxon>Actinomycetes</taxon>
        <taxon>Micrococcales</taxon>
        <taxon>Microbacteriaceae</taxon>
        <taxon>Microbacterium</taxon>
    </lineage>
</organism>
<evidence type="ECO:0000256" key="1">
    <source>
        <dbReference type="SAM" id="MobiDB-lite"/>
    </source>
</evidence>
<evidence type="ECO:0000313" key="4">
    <source>
        <dbReference type="Proteomes" id="UP000033448"/>
    </source>
</evidence>
<gene>
    <name evidence="3" type="ORF">RL72_03451</name>
</gene>
<accession>A0A0F0KDP2</accession>
<comment type="caution">
    <text evidence="3">The sequence shown here is derived from an EMBL/GenBank/DDBJ whole genome shotgun (WGS) entry which is preliminary data.</text>
</comment>
<keyword evidence="2" id="KW-0472">Membrane</keyword>
<keyword evidence="4" id="KW-1185">Reference proteome</keyword>
<feature type="region of interest" description="Disordered" evidence="1">
    <location>
        <begin position="61"/>
        <end position="97"/>
    </location>
</feature>
<dbReference type="AlphaFoldDB" id="A0A0F0KDP2"/>
<dbReference type="PATRIC" id="fig|582680.7.peg.3507"/>